<keyword evidence="4 7" id="KW-0378">Hydrolase</keyword>
<dbReference type="PANTHER" id="PTHR30153">
    <property type="entry name" value="REPLICATIVE DNA HELICASE DNAB"/>
    <property type="match status" value="1"/>
</dbReference>
<dbReference type="GO" id="GO:0003678">
    <property type="term" value="F:DNA helicase activity"/>
    <property type="evidence" value="ECO:0007669"/>
    <property type="project" value="UniProtKB-EC"/>
</dbReference>
<evidence type="ECO:0000313" key="8">
    <source>
        <dbReference type="Proteomes" id="UP000726170"/>
    </source>
</evidence>
<evidence type="ECO:0000313" key="7">
    <source>
        <dbReference type="EMBL" id="MBU5486422.1"/>
    </source>
</evidence>
<dbReference type="InterPro" id="IPR007694">
    <property type="entry name" value="DNA_helicase_DnaB-like_C"/>
</dbReference>
<keyword evidence="4" id="KW-0238">DNA-binding</keyword>
<accession>A0ABS6EMF6</accession>
<keyword evidence="4 7" id="KW-0347">Helicase</keyword>
<dbReference type="Pfam" id="PF00772">
    <property type="entry name" value="DnaB"/>
    <property type="match status" value="1"/>
</dbReference>
<organism evidence="7 8">
    <name type="scientific">Clostridium mobile</name>
    <dbReference type="NCBI Taxonomy" id="2841512"/>
    <lineage>
        <taxon>Bacteria</taxon>
        <taxon>Bacillati</taxon>
        <taxon>Bacillota</taxon>
        <taxon>Clostridia</taxon>
        <taxon>Eubacteriales</taxon>
        <taxon>Clostridiaceae</taxon>
        <taxon>Clostridium</taxon>
    </lineage>
</organism>
<comment type="catalytic activity">
    <reaction evidence="4">
        <text>ATP + H2O = ADP + phosphate + H(+)</text>
        <dbReference type="Rhea" id="RHEA:13065"/>
        <dbReference type="ChEBI" id="CHEBI:15377"/>
        <dbReference type="ChEBI" id="CHEBI:15378"/>
        <dbReference type="ChEBI" id="CHEBI:30616"/>
        <dbReference type="ChEBI" id="CHEBI:43474"/>
        <dbReference type="ChEBI" id="CHEBI:456216"/>
        <dbReference type="EC" id="5.6.2.3"/>
    </reaction>
</comment>
<dbReference type="EC" id="5.6.2.3" evidence="3 4"/>
<evidence type="ECO:0000256" key="5">
    <source>
        <dbReference type="SAM" id="Coils"/>
    </source>
</evidence>
<keyword evidence="8" id="KW-1185">Reference proteome</keyword>
<feature type="domain" description="SF4 helicase" evidence="6">
    <location>
        <begin position="166"/>
        <end position="426"/>
    </location>
</feature>
<evidence type="ECO:0000256" key="3">
    <source>
        <dbReference type="NCBIfam" id="TIGR00665"/>
    </source>
</evidence>
<name>A0ABS6EMF6_9CLOT</name>
<evidence type="ECO:0000256" key="1">
    <source>
        <dbReference type="ARBA" id="ARBA00022515"/>
    </source>
</evidence>
<keyword evidence="2 4" id="KW-0235">DNA replication</keyword>
<dbReference type="PANTHER" id="PTHR30153:SF2">
    <property type="entry name" value="REPLICATIVE DNA HELICASE"/>
    <property type="match status" value="1"/>
</dbReference>
<dbReference type="Proteomes" id="UP000726170">
    <property type="component" value="Unassembled WGS sequence"/>
</dbReference>
<sequence length="426" mass="48437">MFKNIEAEKNILSSILYNNDSLGEVIGILQPNDFQEDSNKIIYQSMKKLYMENKSIDIATLVQEVGTNLKEIGGITYISQLASQGITSANMKAYADIVKENSNLKYLYLNLQDQVKNIEKKKVKAEEVTHNVQEIILKANDTKTSDGDIKEATENVLNILEERFKNGGKVQGIPTGFSKLDMRINGLLKKNFITIAARPSMGKTALALNIANNANKHGKVSIFSLEMSKEELLERMLSLRALVEMDKIKFGNLEDKDWSKIAQESEYIANSNLKIHDDIFGIEKIIAECRKRKLKEGLDVVIIDYLQLIETQVKEGRTQEVSYISRQLKKMSQQLDTTVIALSQLSREPEKRADHRPMLSDLRESGSIEQDSNIVIFLYRDEYYNPETEDKGIVETIIGKNRSGQVGTTKLHWIPEYQRMATISEF</sequence>
<gene>
    <name evidence="7" type="primary">dnaB</name>
    <name evidence="7" type="ORF">KQI86_19155</name>
</gene>
<keyword evidence="1 4" id="KW-0639">Primosome</keyword>
<dbReference type="InterPro" id="IPR007692">
    <property type="entry name" value="DNA_helicase_DnaB"/>
</dbReference>
<keyword evidence="4" id="KW-0547">Nucleotide-binding</keyword>
<dbReference type="RefSeq" id="WP_216441026.1">
    <property type="nucleotide sequence ID" value="NZ_JAHLQF010000006.1"/>
</dbReference>
<comment type="similarity">
    <text evidence="4">Belongs to the helicase family. DnaB subfamily.</text>
</comment>
<feature type="coiled-coil region" evidence="5">
    <location>
        <begin position="101"/>
        <end position="128"/>
    </location>
</feature>
<keyword evidence="4" id="KW-0067">ATP-binding</keyword>
<evidence type="ECO:0000259" key="6">
    <source>
        <dbReference type="PROSITE" id="PS51199"/>
    </source>
</evidence>
<comment type="caution">
    <text evidence="7">The sequence shown here is derived from an EMBL/GenBank/DDBJ whole genome shotgun (WGS) entry which is preliminary data.</text>
</comment>
<dbReference type="InterPro" id="IPR003593">
    <property type="entry name" value="AAA+_ATPase"/>
</dbReference>
<dbReference type="PROSITE" id="PS51199">
    <property type="entry name" value="SF4_HELICASE"/>
    <property type="match status" value="1"/>
</dbReference>
<dbReference type="EMBL" id="JAHLQF010000006">
    <property type="protein sequence ID" value="MBU5486422.1"/>
    <property type="molecule type" value="Genomic_DNA"/>
</dbReference>
<reference evidence="7 8" key="1">
    <citation type="submission" date="2021-06" db="EMBL/GenBank/DDBJ databases">
        <authorList>
            <person name="Sun Q."/>
            <person name="Li D."/>
        </authorList>
    </citation>
    <scope>NUCLEOTIDE SEQUENCE [LARGE SCALE GENOMIC DNA]</scope>
    <source>
        <strain evidence="7 8">MSJ-11</strain>
    </source>
</reference>
<dbReference type="SMART" id="SM00382">
    <property type="entry name" value="AAA"/>
    <property type="match status" value="1"/>
</dbReference>
<evidence type="ECO:0000256" key="4">
    <source>
        <dbReference type="RuleBase" id="RU362085"/>
    </source>
</evidence>
<dbReference type="InterPro" id="IPR007693">
    <property type="entry name" value="DNA_helicase_DnaB-like_N"/>
</dbReference>
<keyword evidence="5" id="KW-0175">Coiled coil</keyword>
<evidence type="ECO:0000256" key="2">
    <source>
        <dbReference type="ARBA" id="ARBA00022705"/>
    </source>
</evidence>
<dbReference type="GO" id="GO:0016787">
    <property type="term" value="F:hydrolase activity"/>
    <property type="evidence" value="ECO:0007669"/>
    <property type="project" value="UniProtKB-KW"/>
</dbReference>
<dbReference type="NCBIfam" id="TIGR00665">
    <property type="entry name" value="DnaB"/>
    <property type="match status" value="1"/>
</dbReference>
<dbReference type="Pfam" id="PF03796">
    <property type="entry name" value="DnaB_C"/>
    <property type="match status" value="1"/>
</dbReference>
<comment type="function">
    <text evidence="4">The main replicative DNA helicase, it participates in initiation and elongation during chromosome replication. Travels ahead of the DNA replisome, separating dsDNA into templates for DNA synthesis. A processive ATP-dependent 5'-3' DNA helicase it has DNA-dependent ATPase activity.</text>
</comment>
<dbReference type="CDD" id="cd00984">
    <property type="entry name" value="DnaB_C"/>
    <property type="match status" value="1"/>
</dbReference>
<proteinExistence type="inferred from homology"/>
<protein>
    <recommendedName>
        <fullName evidence="3 4">Replicative DNA helicase</fullName>
        <ecNumber evidence="3 4">5.6.2.3</ecNumber>
    </recommendedName>
</protein>